<dbReference type="PROSITE" id="PS00237">
    <property type="entry name" value="G_PROTEIN_RECEP_F1_1"/>
    <property type="match status" value="1"/>
</dbReference>
<feature type="transmembrane region" description="Helical" evidence="14">
    <location>
        <begin position="96"/>
        <end position="117"/>
    </location>
</feature>
<evidence type="ECO:0000259" key="15">
    <source>
        <dbReference type="PROSITE" id="PS50262"/>
    </source>
</evidence>
<feature type="transmembrane region" description="Helical" evidence="14">
    <location>
        <begin position="270"/>
        <end position="291"/>
    </location>
</feature>
<dbReference type="AlphaFoldDB" id="A0A6P7JM30"/>
<dbReference type="OrthoDB" id="6147321at2759"/>
<evidence type="ECO:0000256" key="1">
    <source>
        <dbReference type="ARBA" id="ARBA00004651"/>
    </source>
</evidence>
<dbReference type="RefSeq" id="XP_028277994.1">
    <property type="nucleotide sequence ID" value="XM_028422193.1"/>
</dbReference>
<dbReference type="InterPro" id="IPR052921">
    <property type="entry name" value="GPCR1_Superfamily_Member"/>
</dbReference>
<dbReference type="GeneID" id="114446546"/>
<dbReference type="GO" id="GO:0004930">
    <property type="term" value="F:G protein-coupled receptor activity"/>
    <property type="evidence" value="ECO:0007669"/>
    <property type="project" value="UniProtKB-KW"/>
</dbReference>
<feature type="transmembrane region" description="Helical" evidence="14">
    <location>
        <begin position="138"/>
        <end position="159"/>
    </location>
</feature>
<evidence type="ECO:0000256" key="6">
    <source>
        <dbReference type="ARBA" id="ARBA00022989"/>
    </source>
</evidence>
<evidence type="ECO:0000256" key="2">
    <source>
        <dbReference type="ARBA" id="ARBA00022475"/>
    </source>
</evidence>
<evidence type="ECO:0000256" key="5">
    <source>
        <dbReference type="ARBA" id="ARBA00022725"/>
    </source>
</evidence>
<gene>
    <name evidence="17" type="primary">LOC114446546</name>
</gene>
<keyword evidence="11" id="KW-0325">Glycoprotein</keyword>
<dbReference type="SUPFAM" id="SSF81321">
    <property type="entry name" value="Family A G protein-coupled receptor-like"/>
    <property type="match status" value="1"/>
</dbReference>
<keyword evidence="12 13" id="KW-0807">Transducer</keyword>
<feature type="transmembrane region" description="Helical" evidence="14">
    <location>
        <begin position="190"/>
        <end position="215"/>
    </location>
</feature>
<evidence type="ECO:0000256" key="3">
    <source>
        <dbReference type="ARBA" id="ARBA00022606"/>
    </source>
</evidence>
<dbReference type="PRINTS" id="PR00237">
    <property type="entry name" value="GPCRRHODOPSN"/>
</dbReference>
<keyword evidence="9" id="KW-1015">Disulfide bond</keyword>
<keyword evidence="2 14" id="KW-1003">Cell membrane</keyword>
<dbReference type="InterPro" id="IPR017452">
    <property type="entry name" value="GPCR_Rhodpsn_7TM"/>
</dbReference>
<dbReference type="PANTHER" id="PTHR26451:SF885">
    <property type="entry name" value="OLFACTORY RECEPTOR"/>
    <property type="match status" value="1"/>
</dbReference>
<dbReference type="Pfam" id="PF13853">
    <property type="entry name" value="7tm_4"/>
    <property type="match status" value="1"/>
</dbReference>
<dbReference type="FunFam" id="1.20.1070.10:FF:000024">
    <property type="entry name" value="Olfactory receptor"/>
    <property type="match status" value="1"/>
</dbReference>
<evidence type="ECO:0000256" key="10">
    <source>
        <dbReference type="ARBA" id="ARBA00023170"/>
    </source>
</evidence>
<keyword evidence="6 14" id="KW-1133">Transmembrane helix</keyword>
<evidence type="ECO:0000256" key="13">
    <source>
        <dbReference type="RuleBase" id="RU000688"/>
    </source>
</evidence>
<keyword evidence="7 13" id="KW-0297">G-protein coupled receptor</keyword>
<dbReference type="InterPro" id="IPR000276">
    <property type="entry name" value="GPCR_Rhodpsn"/>
</dbReference>
<keyword evidence="8 14" id="KW-0472">Membrane</keyword>
<dbReference type="GO" id="GO:0005549">
    <property type="term" value="F:odorant binding"/>
    <property type="evidence" value="ECO:0007669"/>
    <property type="project" value="TreeGrafter"/>
</dbReference>
<evidence type="ECO:0000256" key="7">
    <source>
        <dbReference type="ARBA" id="ARBA00023040"/>
    </source>
</evidence>
<protein>
    <recommendedName>
        <fullName evidence="14">Olfactory receptor</fullName>
    </recommendedName>
</protein>
<feature type="transmembrane region" description="Helical" evidence="14">
    <location>
        <begin position="68"/>
        <end position="84"/>
    </location>
</feature>
<evidence type="ECO:0000256" key="9">
    <source>
        <dbReference type="ARBA" id="ARBA00023157"/>
    </source>
</evidence>
<reference evidence="17" key="1">
    <citation type="submission" date="2025-08" db="UniProtKB">
        <authorList>
            <consortium name="RefSeq"/>
        </authorList>
    </citation>
    <scope>IDENTIFICATION</scope>
</reference>
<keyword evidence="4 13" id="KW-0812">Transmembrane</keyword>
<evidence type="ECO:0000313" key="16">
    <source>
        <dbReference type="Proteomes" id="UP000515145"/>
    </source>
</evidence>
<evidence type="ECO:0000256" key="11">
    <source>
        <dbReference type="ARBA" id="ARBA00023180"/>
    </source>
</evidence>
<evidence type="ECO:0000313" key="17">
    <source>
        <dbReference type="RefSeq" id="XP_028277994.1"/>
    </source>
</evidence>
<keyword evidence="5 14" id="KW-0552">Olfaction</keyword>
<keyword evidence="16" id="KW-1185">Reference proteome</keyword>
<dbReference type="PROSITE" id="PS50262">
    <property type="entry name" value="G_PROTEIN_RECEP_F1_2"/>
    <property type="match status" value="1"/>
</dbReference>
<comment type="subcellular location">
    <subcellularLocation>
        <location evidence="1 14">Cell membrane</location>
        <topology evidence="1 14">Multi-pass membrane protein</topology>
    </subcellularLocation>
</comment>
<comment type="similarity">
    <text evidence="13">Belongs to the G-protein coupled receptor 1 family.</text>
</comment>
<feature type="transmembrane region" description="Helical" evidence="14">
    <location>
        <begin position="236"/>
        <end position="255"/>
    </location>
</feature>
<dbReference type="InParanoid" id="A0A6P7JM30"/>
<evidence type="ECO:0000256" key="12">
    <source>
        <dbReference type="ARBA" id="ARBA00023224"/>
    </source>
</evidence>
<organism evidence="16 17">
    <name type="scientific">Parambassis ranga</name>
    <name type="common">Indian glassy fish</name>
    <dbReference type="NCBI Taxonomy" id="210632"/>
    <lineage>
        <taxon>Eukaryota</taxon>
        <taxon>Metazoa</taxon>
        <taxon>Chordata</taxon>
        <taxon>Craniata</taxon>
        <taxon>Vertebrata</taxon>
        <taxon>Euteleostomi</taxon>
        <taxon>Actinopterygii</taxon>
        <taxon>Neopterygii</taxon>
        <taxon>Teleostei</taxon>
        <taxon>Neoteleostei</taxon>
        <taxon>Acanthomorphata</taxon>
        <taxon>Ovalentaria</taxon>
        <taxon>Ambassidae</taxon>
        <taxon>Parambassis</taxon>
    </lineage>
</organism>
<evidence type="ECO:0000256" key="14">
    <source>
        <dbReference type="RuleBase" id="RU363047"/>
    </source>
</evidence>
<sequence length="316" mass="36119">MDNATLETVHMTAYSVMENHKHEVFSVFLLLYVTTITLNSLLISVIYQNKELHAPMNVFTCMLSINEIYGSSAMLPAVLALILSKTHEVPLRWCMAQVYFLHTYASGEFSILALMGYDRYVAICYPLHYHTIMSTSKMLKLIVFIGLYPLIVFGCLYSLTIQLRFCGNVIPKLYCVNMELVKNSCLNPQYISIVGLVFIFILIVPHVVMILFSYVQISRVCRKLSKESQYNALKTCIPHLISFFNYTIGSLFEIIQSRFQMTHVALETRIFLSLYFIITPPIINPIVYGLGTHLVRAHILKLFLPRKLAKAVTAAY</sequence>
<dbReference type="GO" id="GO:0004984">
    <property type="term" value="F:olfactory receptor activity"/>
    <property type="evidence" value="ECO:0007669"/>
    <property type="project" value="InterPro"/>
</dbReference>
<feature type="domain" description="G-protein coupled receptors family 1 profile" evidence="15">
    <location>
        <begin position="38"/>
        <end position="288"/>
    </location>
</feature>
<dbReference type="PRINTS" id="PR00245">
    <property type="entry name" value="OLFACTORYR"/>
</dbReference>
<proteinExistence type="inferred from homology"/>
<dbReference type="InterPro" id="IPR000725">
    <property type="entry name" value="Olfact_rcpt"/>
</dbReference>
<accession>A0A6P7JM30</accession>
<dbReference type="Proteomes" id="UP000515145">
    <property type="component" value="Chromosome 14"/>
</dbReference>
<name>A0A6P7JM30_9TELE</name>
<feature type="transmembrane region" description="Helical" evidence="14">
    <location>
        <begin position="24"/>
        <end position="47"/>
    </location>
</feature>
<keyword evidence="10 13" id="KW-0675">Receptor</keyword>
<dbReference type="GO" id="GO:0005886">
    <property type="term" value="C:plasma membrane"/>
    <property type="evidence" value="ECO:0007669"/>
    <property type="project" value="UniProtKB-SubCell"/>
</dbReference>
<dbReference type="PANTHER" id="PTHR26451">
    <property type="entry name" value="G_PROTEIN_RECEP_F1_2 DOMAIN-CONTAINING PROTEIN"/>
    <property type="match status" value="1"/>
</dbReference>
<evidence type="ECO:0000256" key="4">
    <source>
        <dbReference type="ARBA" id="ARBA00022692"/>
    </source>
</evidence>
<keyword evidence="3 14" id="KW-0716">Sensory transduction</keyword>
<evidence type="ECO:0000256" key="8">
    <source>
        <dbReference type="ARBA" id="ARBA00023136"/>
    </source>
</evidence>
<dbReference type="Gene3D" id="1.20.1070.10">
    <property type="entry name" value="Rhodopsin 7-helix transmembrane proteins"/>
    <property type="match status" value="1"/>
</dbReference>